<feature type="domain" description="M23ase beta-sheet core" evidence="2">
    <location>
        <begin position="170"/>
        <end position="264"/>
    </location>
</feature>
<dbReference type="PANTHER" id="PTHR21666">
    <property type="entry name" value="PEPTIDASE-RELATED"/>
    <property type="match status" value="1"/>
</dbReference>
<feature type="domain" description="Peptidase family M23 N-terminal" evidence="3">
    <location>
        <begin position="25"/>
        <end position="96"/>
    </location>
</feature>
<evidence type="ECO:0000259" key="2">
    <source>
        <dbReference type="Pfam" id="PF01551"/>
    </source>
</evidence>
<evidence type="ECO:0000256" key="1">
    <source>
        <dbReference type="SAM" id="SignalP"/>
    </source>
</evidence>
<evidence type="ECO:0000259" key="3">
    <source>
        <dbReference type="Pfam" id="PF18421"/>
    </source>
</evidence>
<evidence type="ECO:0008006" key="6">
    <source>
        <dbReference type="Google" id="ProtNLM"/>
    </source>
</evidence>
<accession>A0A8D5AGV2</accession>
<evidence type="ECO:0000313" key="4">
    <source>
        <dbReference type="EMBL" id="BBL69596.1"/>
    </source>
</evidence>
<dbReference type="AlphaFoldDB" id="A0A8D5AGV2"/>
<dbReference type="InterPro" id="IPR040487">
    <property type="entry name" value="Peptidase_M23_N"/>
</dbReference>
<dbReference type="Proteomes" id="UP000824988">
    <property type="component" value="Chromosome"/>
</dbReference>
<dbReference type="PANTHER" id="PTHR21666:SF285">
    <property type="entry name" value="M23 FAMILY METALLOPEPTIDASE"/>
    <property type="match status" value="1"/>
</dbReference>
<protein>
    <recommendedName>
        <fullName evidence="6">Peptidase M23</fullName>
    </recommendedName>
</protein>
<dbReference type="GO" id="GO:0004222">
    <property type="term" value="F:metalloendopeptidase activity"/>
    <property type="evidence" value="ECO:0007669"/>
    <property type="project" value="TreeGrafter"/>
</dbReference>
<reference evidence="4" key="1">
    <citation type="submission" date="2019-06" db="EMBL/GenBank/DDBJ databases">
        <title>Complete genome sequence of Methylogaea oryzae strain JCM16910.</title>
        <authorList>
            <person name="Asakawa S."/>
        </authorList>
    </citation>
    <scope>NUCLEOTIDE SEQUENCE</scope>
    <source>
        <strain evidence="4">E10</strain>
    </source>
</reference>
<dbReference type="EMBL" id="AP019782">
    <property type="protein sequence ID" value="BBL69596.1"/>
    <property type="molecule type" value="Genomic_DNA"/>
</dbReference>
<dbReference type="InterPro" id="IPR050570">
    <property type="entry name" value="Cell_wall_metabolism_enzyme"/>
</dbReference>
<keyword evidence="5" id="KW-1185">Reference proteome</keyword>
<evidence type="ECO:0000313" key="5">
    <source>
        <dbReference type="Proteomes" id="UP000824988"/>
    </source>
</evidence>
<dbReference type="Pfam" id="PF18421">
    <property type="entry name" value="Peptidase_M23_N"/>
    <property type="match status" value="1"/>
</dbReference>
<keyword evidence="1" id="KW-0732">Signal</keyword>
<dbReference type="CDD" id="cd12797">
    <property type="entry name" value="M23_peptidase"/>
    <property type="match status" value="1"/>
</dbReference>
<name>A0A8D5AGV2_9GAMM</name>
<dbReference type="KEGG" id="moz:MoryE10_02020"/>
<dbReference type="FunFam" id="2.70.70.10:FF:000019">
    <property type="entry name" value="M23 family peptidase"/>
    <property type="match status" value="1"/>
</dbReference>
<organism evidence="4 5">
    <name type="scientific">Methylogaea oryzae</name>
    <dbReference type="NCBI Taxonomy" id="1295382"/>
    <lineage>
        <taxon>Bacteria</taxon>
        <taxon>Pseudomonadati</taxon>
        <taxon>Pseudomonadota</taxon>
        <taxon>Gammaproteobacteria</taxon>
        <taxon>Methylococcales</taxon>
        <taxon>Methylococcaceae</taxon>
        <taxon>Methylogaea</taxon>
    </lineage>
</organism>
<proteinExistence type="predicted"/>
<gene>
    <name evidence="4" type="ORF">MoryE10_02020</name>
</gene>
<feature type="chain" id="PRO_5034375038" description="Peptidase M23" evidence="1">
    <location>
        <begin position="19"/>
        <end position="292"/>
    </location>
</feature>
<dbReference type="Pfam" id="PF01551">
    <property type="entry name" value="Peptidase_M23"/>
    <property type="match status" value="1"/>
</dbReference>
<dbReference type="RefSeq" id="WP_221047951.1">
    <property type="nucleotide sequence ID" value="NZ_AP019782.1"/>
</dbReference>
<dbReference type="InterPro" id="IPR016047">
    <property type="entry name" value="M23ase_b-sheet_dom"/>
</dbReference>
<feature type="signal peptide" evidence="1">
    <location>
        <begin position="1"/>
        <end position="18"/>
    </location>
</feature>
<sequence>MRKTWLLLALLPGLAAAAALPDADPVPGGIVALPLGDAQTPAPTAYYQDKRVMVLSHDNQWTALVGIPLTAKPGPQQLTVHSALGESTLAFSIKDKQYPAQYLTIPNQRMVNPNPEDQARIERESKILAQALSTWSEQTEVDTDFRLPAQGPLSSPFGLRRFFNKQPRDPHSGLDIAAPAGAPINAPADGRVINAGEYFFNGNAVFVDHGQGLITGYFHMSRIDAREGQIVRKGDILGAVGATGRVTGPHLHWNVYLNGAKVDPALFVARQLAALNGGEKAVTGTPQAAKLR</sequence>